<evidence type="ECO:0000256" key="8">
    <source>
        <dbReference type="SAM" id="MobiDB-lite"/>
    </source>
</evidence>
<dbReference type="SUPFAM" id="SSF52279">
    <property type="entry name" value="Beta-D-glucan exohydrolase, C-terminal domain"/>
    <property type="match status" value="1"/>
</dbReference>
<evidence type="ECO:0000313" key="13">
    <source>
        <dbReference type="Proteomes" id="UP001596108"/>
    </source>
</evidence>
<evidence type="ECO:0000256" key="6">
    <source>
        <dbReference type="ARBA" id="ARBA00023295"/>
    </source>
</evidence>
<name>A0ABW0R5M6_9BACL</name>
<dbReference type="PANTHER" id="PTHR30620:SF16">
    <property type="entry name" value="LYSOSOMAL BETA GLUCOSIDASE"/>
    <property type="match status" value="1"/>
</dbReference>
<dbReference type="EMBL" id="JBHSNC010000058">
    <property type="protein sequence ID" value="MFC5532546.1"/>
    <property type="molecule type" value="Genomic_DNA"/>
</dbReference>
<organism evidence="12 13">
    <name type="scientific">Cohnella yongneupensis</name>
    <dbReference type="NCBI Taxonomy" id="425006"/>
    <lineage>
        <taxon>Bacteria</taxon>
        <taxon>Bacillati</taxon>
        <taxon>Bacillota</taxon>
        <taxon>Bacilli</taxon>
        <taxon>Bacillales</taxon>
        <taxon>Paenibacillaceae</taxon>
        <taxon>Cohnella</taxon>
    </lineage>
</organism>
<dbReference type="InterPro" id="IPR001764">
    <property type="entry name" value="Glyco_hydro_3_N"/>
</dbReference>
<keyword evidence="9" id="KW-0472">Membrane</keyword>
<proteinExistence type="inferred from homology"/>
<keyword evidence="5 7" id="KW-0378">Hydrolase</keyword>
<dbReference type="PROSITE" id="PS00775">
    <property type="entry name" value="GLYCOSYL_HYDROL_F3"/>
    <property type="match status" value="1"/>
</dbReference>
<evidence type="ECO:0000259" key="10">
    <source>
        <dbReference type="Pfam" id="PF00933"/>
    </source>
</evidence>
<evidence type="ECO:0000256" key="5">
    <source>
        <dbReference type="ARBA" id="ARBA00022801"/>
    </source>
</evidence>
<feature type="domain" description="Glycoside hydrolase family 3 C-terminal" evidence="11">
    <location>
        <begin position="440"/>
        <end position="642"/>
    </location>
</feature>
<dbReference type="InterPro" id="IPR051915">
    <property type="entry name" value="Cellulose_Degrad_GH3"/>
</dbReference>
<feature type="compositionally biased region" description="Polar residues" evidence="8">
    <location>
        <begin position="46"/>
        <end position="57"/>
    </location>
</feature>
<keyword evidence="6 7" id="KW-0326">Glycosidase</keyword>
<evidence type="ECO:0000256" key="9">
    <source>
        <dbReference type="SAM" id="Phobius"/>
    </source>
</evidence>
<keyword evidence="4" id="KW-0732">Signal</keyword>
<dbReference type="GO" id="GO:0016787">
    <property type="term" value="F:hydrolase activity"/>
    <property type="evidence" value="ECO:0007669"/>
    <property type="project" value="UniProtKB-KW"/>
</dbReference>
<comment type="similarity">
    <text evidence="2 7">Belongs to the glycosyl hydrolase 3 family.</text>
</comment>
<dbReference type="Gene3D" id="3.20.20.300">
    <property type="entry name" value="Glycoside hydrolase, family 3, N-terminal domain"/>
    <property type="match status" value="1"/>
</dbReference>
<dbReference type="EC" id="3.2.1.21" evidence="3"/>
<dbReference type="InterPro" id="IPR017853">
    <property type="entry name" value="GH"/>
</dbReference>
<dbReference type="RefSeq" id="WP_378114533.1">
    <property type="nucleotide sequence ID" value="NZ_JBHSNC010000058.1"/>
</dbReference>
<keyword evidence="9" id="KW-0812">Transmembrane</keyword>
<protein>
    <recommendedName>
        <fullName evidence="3">beta-glucosidase</fullName>
        <ecNumber evidence="3">3.2.1.21</ecNumber>
    </recommendedName>
</protein>
<keyword evidence="13" id="KW-1185">Reference proteome</keyword>
<feature type="domain" description="Glycoside hydrolase family 3 N-terminal" evidence="10">
    <location>
        <begin position="82"/>
        <end position="400"/>
    </location>
</feature>
<feature type="region of interest" description="Disordered" evidence="8">
    <location>
        <begin position="39"/>
        <end position="58"/>
    </location>
</feature>
<evidence type="ECO:0000256" key="1">
    <source>
        <dbReference type="ARBA" id="ARBA00000448"/>
    </source>
</evidence>
<comment type="catalytic activity">
    <reaction evidence="1">
        <text>Hydrolysis of terminal, non-reducing beta-D-glucosyl residues with release of beta-D-glucose.</text>
        <dbReference type="EC" id="3.2.1.21"/>
    </reaction>
</comment>
<dbReference type="Gene3D" id="3.40.50.1700">
    <property type="entry name" value="Glycoside hydrolase family 3 C-terminal domain"/>
    <property type="match status" value="1"/>
</dbReference>
<dbReference type="Pfam" id="PF00933">
    <property type="entry name" value="Glyco_hydro_3"/>
    <property type="match status" value="1"/>
</dbReference>
<evidence type="ECO:0000256" key="2">
    <source>
        <dbReference type="ARBA" id="ARBA00005336"/>
    </source>
</evidence>
<accession>A0ABW0R5M6</accession>
<evidence type="ECO:0000259" key="11">
    <source>
        <dbReference type="Pfam" id="PF01915"/>
    </source>
</evidence>
<dbReference type="InterPro" id="IPR036881">
    <property type="entry name" value="Glyco_hydro_3_C_sf"/>
</dbReference>
<evidence type="ECO:0000313" key="12">
    <source>
        <dbReference type="EMBL" id="MFC5532546.1"/>
    </source>
</evidence>
<dbReference type="InterPro" id="IPR019800">
    <property type="entry name" value="Glyco_hydro_3_AS"/>
</dbReference>
<dbReference type="PRINTS" id="PR00133">
    <property type="entry name" value="GLHYDRLASE3"/>
</dbReference>
<dbReference type="InterPro" id="IPR036962">
    <property type="entry name" value="Glyco_hydro_3_N_sf"/>
</dbReference>
<reference evidence="13" key="1">
    <citation type="journal article" date="2019" name="Int. J. Syst. Evol. Microbiol.">
        <title>The Global Catalogue of Microorganisms (GCM) 10K type strain sequencing project: providing services to taxonomists for standard genome sequencing and annotation.</title>
        <authorList>
            <consortium name="The Broad Institute Genomics Platform"/>
            <consortium name="The Broad Institute Genome Sequencing Center for Infectious Disease"/>
            <person name="Wu L."/>
            <person name="Ma J."/>
        </authorList>
    </citation>
    <scope>NUCLEOTIDE SEQUENCE [LARGE SCALE GENOMIC DNA]</scope>
    <source>
        <strain evidence="13">CGMCC 1.18578</strain>
    </source>
</reference>
<comment type="caution">
    <text evidence="12">The sequence shown here is derived from an EMBL/GenBank/DDBJ whole genome shotgun (WGS) entry which is preliminary data.</text>
</comment>
<dbReference type="SUPFAM" id="SSF51445">
    <property type="entry name" value="(Trans)glycosidases"/>
    <property type="match status" value="1"/>
</dbReference>
<evidence type="ECO:0000256" key="4">
    <source>
        <dbReference type="ARBA" id="ARBA00022729"/>
    </source>
</evidence>
<dbReference type="PANTHER" id="PTHR30620">
    <property type="entry name" value="PERIPLASMIC BETA-GLUCOSIDASE-RELATED"/>
    <property type="match status" value="1"/>
</dbReference>
<gene>
    <name evidence="12" type="ORF">ACFPQ4_24270</name>
</gene>
<dbReference type="InterPro" id="IPR002772">
    <property type="entry name" value="Glyco_hydro_3_C"/>
</dbReference>
<keyword evidence="9" id="KW-1133">Transmembrane helix</keyword>
<sequence>MPKNRKLSSIFFVSLSVLIAFAITITLYYALKERGSDYRSGKITEPTPSASQSTAEADQTAAYKDAMLPVSDRVDSLLSQMTLEEKIGQMVQAERKSISPADMTKYGVGSVLSGGGSAPSPNEPAAWMDMVDKFQQGALESRLGIPMIYGVDAVHGHNNVYGATLFPHNIALGATRDAELVREIGDATAEEMRATGILWDFAPCVCMPQDARWGRTYEGFSETSELTSALGAAFVSGLQGDLTRGNGLSGDHAIATLKHWVGDGSTEGGVDRGDAQLSDAELEAFIAPYRAGIQAGARTVMVSFSSLNGEKLHGSRRLITDVLKGELGFTGFVISDYNGIEEMEPGDFTLAVKNGVLAGIDMFMEPDNWRAFMKTLQALVDDGEVPQERIDDAVRRILTVKFEAGLFDKPFGDRALLAADVVGSDAHRALAREAVAKSAVLLKNEGGYLPLKPTIKKLTVVGSMADDIGGQSGGWSLSWQGQFGDSTPGTTIVQGIKQVVSPETEVVYDKDGTRISGGDAVVVVIGEEPYAEGLGDNKTLSLSERDIVLLDRAHASGLPTIVVLLSGRPLLIADELGKMEALVAAWLPGTEAGGIADVLFGVKPFGGKLSFTWPRTLDQLPTARAGKVVVDNPLFPYGYGLTTAP</sequence>
<feature type="transmembrane region" description="Helical" evidence="9">
    <location>
        <begin position="7"/>
        <end position="31"/>
    </location>
</feature>
<evidence type="ECO:0000256" key="3">
    <source>
        <dbReference type="ARBA" id="ARBA00012744"/>
    </source>
</evidence>
<dbReference type="Proteomes" id="UP001596108">
    <property type="component" value="Unassembled WGS sequence"/>
</dbReference>
<evidence type="ECO:0000256" key="7">
    <source>
        <dbReference type="RuleBase" id="RU361161"/>
    </source>
</evidence>
<dbReference type="Pfam" id="PF01915">
    <property type="entry name" value="Glyco_hydro_3_C"/>
    <property type="match status" value="1"/>
</dbReference>